<reference evidence="1 2" key="1">
    <citation type="submission" date="2014-07" db="EMBL/GenBank/DDBJ databases">
        <title>Unique and conserved regions in Vibrio harveyi and related species in comparison with the shrimp pathogen Vibrio harveyi CAIM 1792.</title>
        <authorList>
            <person name="Espinoza-Valles I."/>
            <person name="Vora G."/>
            <person name="Leekitcharoenphon P."/>
            <person name="Ussery D."/>
            <person name="Hoj L."/>
            <person name="Gomez-Gil B."/>
        </authorList>
    </citation>
    <scope>NUCLEOTIDE SEQUENCE [LARGE SCALE GENOMIC DNA]</scope>
    <source>
        <strain evidence="2">CAIM 1854 / LMG 25443</strain>
    </source>
</reference>
<evidence type="ECO:0000313" key="2">
    <source>
        <dbReference type="Proteomes" id="UP000031586"/>
    </source>
</evidence>
<dbReference type="RefSeq" id="WP_020194271.1">
    <property type="nucleotide sequence ID" value="NZ_BAOH01000005.1"/>
</dbReference>
<comment type="caution">
    <text evidence="1">The sequence shown here is derived from an EMBL/GenBank/DDBJ whole genome shotgun (WGS) entry which is preliminary data.</text>
</comment>
<protein>
    <submittedName>
        <fullName evidence="1">Uncharacterized protein</fullName>
    </submittedName>
</protein>
<dbReference type="Gene3D" id="3.40.50.300">
    <property type="entry name" value="P-loop containing nucleotide triphosphate hydrolases"/>
    <property type="match status" value="1"/>
</dbReference>
<dbReference type="EMBL" id="JPRD01000015">
    <property type="protein sequence ID" value="KIF53099.1"/>
    <property type="molecule type" value="Genomic_DNA"/>
</dbReference>
<proteinExistence type="predicted"/>
<evidence type="ECO:0000313" key="1">
    <source>
        <dbReference type="EMBL" id="KIF53099.1"/>
    </source>
</evidence>
<name>A0A0C1ZA95_9VIBR</name>
<sequence length="160" mass="17432">METNITVQGSVIVYHASQYRPFETKVDFTPHLKLITSIMGDLVLSNRPRIIGIEGLAGTGKTGLAKLLKTDGSNVTVIDVCALRNHYVSGPTDISGLFTDPHATYVIDELGFADPNCYPVIKHHLDQGGTVVVLVQSKLDITLDAEITWLSMDRNGIRAL</sequence>
<accession>A0A0C1ZA95</accession>
<dbReference type="AlphaFoldDB" id="A0A0C1ZA95"/>
<dbReference type="Proteomes" id="UP000031586">
    <property type="component" value="Unassembled WGS sequence"/>
</dbReference>
<organism evidence="1 2">
    <name type="scientific">Vibrio owensii CAIM 1854 = LMG 25443</name>
    <dbReference type="NCBI Taxonomy" id="1229493"/>
    <lineage>
        <taxon>Bacteria</taxon>
        <taxon>Pseudomonadati</taxon>
        <taxon>Pseudomonadota</taxon>
        <taxon>Gammaproteobacteria</taxon>
        <taxon>Vibrionales</taxon>
        <taxon>Vibrionaceae</taxon>
        <taxon>Vibrio</taxon>
    </lineage>
</organism>
<dbReference type="PATRIC" id="fig|1229493.5.peg.912"/>
<dbReference type="SUPFAM" id="SSF52540">
    <property type="entry name" value="P-loop containing nucleoside triphosphate hydrolases"/>
    <property type="match status" value="1"/>
</dbReference>
<dbReference type="InterPro" id="IPR027417">
    <property type="entry name" value="P-loop_NTPase"/>
</dbReference>
<gene>
    <name evidence="1" type="ORF">H735_09140</name>
</gene>